<reference evidence="2" key="1">
    <citation type="submission" date="2022-03" db="EMBL/GenBank/DDBJ databases">
        <title>Sea Food Isolates.</title>
        <authorList>
            <person name="Li c."/>
        </authorList>
    </citation>
    <scope>NUCLEOTIDE SEQUENCE</scope>
    <source>
        <strain evidence="2">19CA06SA08-2</strain>
    </source>
</reference>
<sequence length="166" mass="17661">MNKNLTGWLRGTTLLVLACGAGAALAGNKSIPIQVTVTNVNHCDFYVPHYDLTVAQMLVPDGDERTSDAVAVGVHCTRPLPVQLQIALQGHDDATLADQSDPAVTARIELKGAAGEWEALTPDRMWACTEASQCDLQLRAKVRADAKASSGEKQLNGTLLLSVIID</sequence>
<dbReference type="AlphaFoldDB" id="A0AAU6U929"/>
<evidence type="ECO:0000256" key="1">
    <source>
        <dbReference type="SAM" id="SignalP"/>
    </source>
</evidence>
<name>A0AAU6U929_UNCXX</name>
<accession>A0AAU6U929</accession>
<dbReference type="EMBL" id="CP095353">
    <property type="protein sequence ID" value="XAG70636.1"/>
    <property type="molecule type" value="Genomic_DNA"/>
</dbReference>
<feature type="signal peptide" evidence="1">
    <location>
        <begin position="1"/>
        <end position="26"/>
    </location>
</feature>
<feature type="chain" id="PRO_5043761395" evidence="1">
    <location>
        <begin position="27"/>
        <end position="166"/>
    </location>
</feature>
<evidence type="ECO:0000313" key="2">
    <source>
        <dbReference type="EMBL" id="XAG70636.1"/>
    </source>
</evidence>
<keyword evidence="1" id="KW-0732">Signal</keyword>
<gene>
    <name evidence="2" type="ORF">MRM75_06645</name>
</gene>
<organism evidence="2">
    <name type="scientific">bacterium 19CA06SA08-2</name>
    <dbReference type="NCBI Taxonomy" id="2920658"/>
    <lineage>
        <taxon>Bacteria</taxon>
    </lineage>
</organism>
<proteinExistence type="predicted"/>
<protein>
    <submittedName>
        <fullName evidence="2">Uncharacterized protein</fullName>
    </submittedName>
</protein>